<evidence type="ECO:0000313" key="3">
    <source>
        <dbReference type="EMBL" id="GIG21123.1"/>
    </source>
</evidence>
<keyword evidence="4" id="KW-1185">Reference proteome</keyword>
<evidence type="ECO:0000313" key="4">
    <source>
        <dbReference type="Proteomes" id="UP000632740"/>
    </source>
</evidence>
<dbReference type="InterPro" id="IPR036736">
    <property type="entry name" value="ACP-like_sf"/>
</dbReference>
<dbReference type="RefSeq" id="WP_203751776.1">
    <property type="nucleotide sequence ID" value="NZ_BONK01000005.1"/>
</dbReference>
<dbReference type="Gene3D" id="1.10.1200.10">
    <property type="entry name" value="ACP-like"/>
    <property type="match status" value="1"/>
</dbReference>
<evidence type="ECO:0000256" key="1">
    <source>
        <dbReference type="SAM" id="MobiDB-lite"/>
    </source>
</evidence>
<dbReference type="EMBL" id="BONK01000005">
    <property type="protein sequence ID" value="GIG21123.1"/>
    <property type="molecule type" value="Genomic_DNA"/>
</dbReference>
<name>A0A919P0M2_9CELL</name>
<gene>
    <name evidence="3" type="ORF">Cch01nite_18470</name>
</gene>
<organism evidence="3 4">
    <name type="scientific">Cellulomonas chitinilytica</name>
    <dbReference type="NCBI Taxonomy" id="398759"/>
    <lineage>
        <taxon>Bacteria</taxon>
        <taxon>Bacillati</taxon>
        <taxon>Actinomycetota</taxon>
        <taxon>Actinomycetes</taxon>
        <taxon>Micrococcales</taxon>
        <taxon>Cellulomonadaceae</taxon>
        <taxon>Cellulomonas</taxon>
    </lineage>
</organism>
<comment type="caution">
    <text evidence="3">The sequence shown here is derived from an EMBL/GenBank/DDBJ whole genome shotgun (WGS) entry which is preliminary data.</text>
</comment>
<dbReference type="Pfam" id="PF00550">
    <property type="entry name" value="PP-binding"/>
    <property type="match status" value="1"/>
</dbReference>
<reference evidence="3" key="1">
    <citation type="submission" date="2021-01" db="EMBL/GenBank/DDBJ databases">
        <title>Whole genome shotgun sequence of Cellulomonas chitinilytica NBRC 110799.</title>
        <authorList>
            <person name="Komaki H."/>
            <person name="Tamura T."/>
        </authorList>
    </citation>
    <scope>NUCLEOTIDE SEQUENCE</scope>
    <source>
        <strain evidence="3">NBRC 110799</strain>
    </source>
</reference>
<dbReference type="SUPFAM" id="SSF47336">
    <property type="entry name" value="ACP-like"/>
    <property type="match status" value="1"/>
</dbReference>
<evidence type="ECO:0000259" key="2">
    <source>
        <dbReference type="PROSITE" id="PS50075"/>
    </source>
</evidence>
<dbReference type="PROSITE" id="PS50075">
    <property type="entry name" value="CARRIER"/>
    <property type="match status" value="1"/>
</dbReference>
<feature type="domain" description="Carrier" evidence="2">
    <location>
        <begin position="34"/>
        <end position="109"/>
    </location>
</feature>
<feature type="region of interest" description="Disordered" evidence="1">
    <location>
        <begin position="1"/>
        <end position="32"/>
    </location>
</feature>
<dbReference type="InterPro" id="IPR009081">
    <property type="entry name" value="PP-bd_ACP"/>
</dbReference>
<protein>
    <recommendedName>
        <fullName evidence="2">Carrier domain-containing protein</fullName>
    </recommendedName>
</protein>
<feature type="compositionally biased region" description="Low complexity" evidence="1">
    <location>
        <begin position="13"/>
        <end position="28"/>
    </location>
</feature>
<dbReference type="Proteomes" id="UP000632740">
    <property type="component" value="Unassembled WGS sequence"/>
</dbReference>
<accession>A0A919P0M2</accession>
<proteinExistence type="predicted"/>
<dbReference type="AlphaFoldDB" id="A0A919P0M2"/>
<sequence>MDNDDAMGTDPFSGLTDLAGTTTTVVGGSRRDEDEVTATVRQIVADVLRIPADTISPDSALTDLPYVESIKLLRIAGKLERTFGIEIENEALFRKGTMQDLAREILAARER</sequence>